<dbReference type="InterPro" id="IPR007607">
    <property type="entry name" value="BacA/B"/>
</dbReference>
<keyword evidence="2" id="KW-1185">Reference proteome</keyword>
<accession>A0ABS6F2J2</accession>
<proteinExistence type="predicted"/>
<sequence>MGQSFNDEKKGDIKISGSGSAGGGVYDEVKISGSGKITGDLDCNVLKVSGSGKVDGNIKSLRVCTSGSFNSIGSISCESLKASGSAKITQDVSCNEDFSCSGSMKIEGNLKSKDIDISGSINVAERLSGTNLRCSGSLSIGENCEVENFKSSGAFRINGLLTADNIVINVGGHCSAKEIGGEKIEIKRGIQKVLGIFALENILGSLFNNYVGSIVEAEIIEGDEIYLECTRAKIVRGNNIFIGPDCQIDRVEYKDELKVEDSKAVKESIKTT</sequence>
<dbReference type="EMBL" id="JAHLQL010000002">
    <property type="protein sequence ID" value="MBU5591818.1"/>
    <property type="molecule type" value="Genomic_DNA"/>
</dbReference>
<protein>
    <submittedName>
        <fullName evidence="1">Polymer-forming cytoskeletal protein</fullName>
    </submittedName>
</protein>
<name>A0ABS6F2J2_9CLOT</name>
<comment type="caution">
    <text evidence="1">The sequence shown here is derived from an EMBL/GenBank/DDBJ whole genome shotgun (WGS) entry which is preliminary data.</text>
</comment>
<evidence type="ECO:0000313" key="2">
    <source>
        <dbReference type="Proteomes" id="UP000736583"/>
    </source>
</evidence>
<evidence type="ECO:0000313" key="1">
    <source>
        <dbReference type="EMBL" id="MBU5591818.1"/>
    </source>
</evidence>
<gene>
    <name evidence="1" type="ORF">KQI89_08570</name>
</gene>
<dbReference type="Pfam" id="PF04519">
    <property type="entry name" value="Bactofilin"/>
    <property type="match status" value="1"/>
</dbReference>
<reference evidence="1 2" key="1">
    <citation type="submission" date="2021-06" db="EMBL/GenBank/DDBJ databases">
        <authorList>
            <person name="Sun Q."/>
            <person name="Li D."/>
        </authorList>
    </citation>
    <scope>NUCLEOTIDE SEQUENCE [LARGE SCALE GENOMIC DNA]</scope>
    <source>
        <strain evidence="1 2">MSJ-4</strain>
    </source>
</reference>
<dbReference type="Proteomes" id="UP000736583">
    <property type="component" value="Unassembled WGS sequence"/>
</dbReference>
<organism evidence="1 2">
    <name type="scientific">Clostridium simiarum</name>
    <dbReference type="NCBI Taxonomy" id="2841506"/>
    <lineage>
        <taxon>Bacteria</taxon>
        <taxon>Bacillati</taxon>
        <taxon>Bacillota</taxon>
        <taxon>Clostridia</taxon>
        <taxon>Eubacteriales</taxon>
        <taxon>Clostridiaceae</taxon>
        <taxon>Clostridium</taxon>
    </lineage>
</organism>
<dbReference type="RefSeq" id="WP_216456757.1">
    <property type="nucleotide sequence ID" value="NZ_JAHLQL010000002.1"/>
</dbReference>